<dbReference type="RefSeq" id="WP_233697310.1">
    <property type="nucleotide sequence ID" value="NZ_JAJNBZ010000011.1"/>
</dbReference>
<dbReference type="GO" id="GO:0016798">
    <property type="term" value="F:hydrolase activity, acting on glycosyl bonds"/>
    <property type="evidence" value="ECO:0007669"/>
    <property type="project" value="UniProtKB-KW"/>
</dbReference>
<feature type="signal peptide" evidence="1">
    <location>
        <begin position="1"/>
        <end position="26"/>
    </location>
</feature>
<feature type="chain" id="PRO_5045562593" evidence="1">
    <location>
        <begin position="27"/>
        <end position="382"/>
    </location>
</feature>
<evidence type="ECO:0000256" key="1">
    <source>
        <dbReference type="SAM" id="SignalP"/>
    </source>
</evidence>
<dbReference type="PANTHER" id="PTHR40446">
    <property type="entry name" value="N-ACETYLGLUCOSAMINE-1-PHOSPHODIESTER ALPHA-N-ACETYLGLUCOSAMINIDASE"/>
    <property type="match status" value="1"/>
</dbReference>
<dbReference type="SUPFAM" id="SSF55383">
    <property type="entry name" value="Copper amine oxidase, domain N"/>
    <property type="match status" value="1"/>
</dbReference>
<evidence type="ECO:0000259" key="3">
    <source>
        <dbReference type="Pfam" id="PF09992"/>
    </source>
</evidence>
<dbReference type="Pfam" id="PF09992">
    <property type="entry name" value="NAGPA"/>
    <property type="match status" value="1"/>
</dbReference>
<dbReference type="Proteomes" id="UP001199916">
    <property type="component" value="Unassembled WGS sequence"/>
</dbReference>
<sequence>MKRITIAALGITLIAGALLQSGQAEAGARSYGYMDMKSNRTFVPIRYLSEQLKYDVNWDPKTKGIEISKGEDKVSFTLGQKKAKVNDTVKEMDAVPFKEGGTTYVPIRFVSEAMKLQLEWDKAGSALVFQNGQDAHKLPVISTTRKISASTPIKQKHQSFNIGSKRLSATIVEIDLLHPNIRLGVGIAKGKTGAVDSLKHMATVNGAKVAINGTFFDAYTKSSVKVPYGYIVNNGKMVHQSSGDKRAAIIFTKDNQVEIISGEEFPERFEEGGVYGGLQAGPRLVTNGKVTVNPVKEGFKDPKIVTSGGARSAVGITKDHKLILMTTSSATIPQLANAMKQAGAYQAMNLDGGASSGLYYNGKYLTSPGREISNALLVYRGK</sequence>
<gene>
    <name evidence="4" type="ORF">LQV63_15070</name>
</gene>
<evidence type="ECO:0000259" key="2">
    <source>
        <dbReference type="Pfam" id="PF07833"/>
    </source>
</evidence>
<keyword evidence="4" id="KW-0326">Glycosidase</keyword>
<feature type="domain" description="Copper amine oxidase-like N-terminal" evidence="2">
    <location>
        <begin position="36"/>
        <end position="124"/>
    </location>
</feature>
<dbReference type="Pfam" id="PF07833">
    <property type="entry name" value="Cu_amine_oxidN1"/>
    <property type="match status" value="1"/>
</dbReference>
<dbReference type="InterPro" id="IPR018711">
    <property type="entry name" value="NAGPA"/>
</dbReference>
<dbReference type="InterPro" id="IPR036582">
    <property type="entry name" value="Mao_N_sf"/>
</dbReference>
<dbReference type="Gene3D" id="3.30.457.10">
    <property type="entry name" value="Copper amine oxidase-like, N-terminal domain"/>
    <property type="match status" value="1"/>
</dbReference>
<proteinExistence type="predicted"/>
<accession>A0ABS8YF52</accession>
<protein>
    <submittedName>
        <fullName evidence="4">Phosphodiester glycosidase family protein</fullName>
    </submittedName>
</protein>
<dbReference type="EMBL" id="JAJNBZ010000011">
    <property type="protein sequence ID" value="MCE5170636.1"/>
    <property type="molecule type" value="Genomic_DNA"/>
</dbReference>
<feature type="domain" description="Phosphodiester glycosidase" evidence="3">
    <location>
        <begin position="205"/>
        <end position="379"/>
    </location>
</feature>
<organism evidence="4 5">
    <name type="scientific">Paenibacillus profundus</name>
    <dbReference type="NCBI Taxonomy" id="1173085"/>
    <lineage>
        <taxon>Bacteria</taxon>
        <taxon>Bacillati</taxon>
        <taxon>Bacillota</taxon>
        <taxon>Bacilli</taxon>
        <taxon>Bacillales</taxon>
        <taxon>Paenibacillaceae</taxon>
        <taxon>Paenibacillus</taxon>
    </lineage>
</organism>
<comment type="caution">
    <text evidence="4">The sequence shown here is derived from an EMBL/GenBank/DDBJ whole genome shotgun (WGS) entry which is preliminary data.</text>
</comment>
<evidence type="ECO:0000313" key="5">
    <source>
        <dbReference type="Proteomes" id="UP001199916"/>
    </source>
</evidence>
<evidence type="ECO:0000313" key="4">
    <source>
        <dbReference type="EMBL" id="MCE5170636.1"/>
    </source>
</evidence>
<name>A0ABS8YF52_9BACL</name>
<reference evidence="4 5" key="1">
    <citation type="submission" date="2021-11" db="EMBL/GenBank/DDBJ databases">
        <title>Draft genome sequence of Paenibacillus profundus YoMME, a new Gram-positive bacteria with exoelectrogenic properties.</title>
        <authorList>
            <person name="Hubenova Y."/>
            <person name="Hubenova E."/>
            <person name="Manasiev Y."/>
            <person name="Peykov S."/>
            <person name="Mitov M."/>
        </authorList>
    </citation>
    <scope>NUCLEOTIDE SEQUENCE [LARGE SCALE GENOMIC DNA]</scope>
    <source>
        <strain evidence="4 5">YoMME</strain>
    </source>
</reference>
<keyword evidence="5" id="KW-1185">Reference proteome</keyword>
<dbReference type="InterPro" id="IPR012854">
    <property type="entry name" value="Cu_amine_oxidase-like_N"/>
</dbReference>
<keyword evidence="1" id="KW-0732">Signal</keyword>
<dbReference type="PANTHER" id="PTHR40446:SF2">
    <property type="entry name" value="N-ACETYLGLUCOSAMINE-1-PHOSPHODIESTER ALPHA-N-ACETYLGLUCOSAMINIDASE"/>
    <property type="match status" value="1"/>
</dbReference>
<keyword evidence="4" id="KW-0378">Hydrolase</keyword>